<sequence>MERLLAPLILLLATTTLPGLGAEHQLESCGDGGGSLIDHVLCDPNHLVQPVNRQVFIEVLTRCGEDTGLRLLVFLAATLPHDSDVEPSTTPVTTTVMSTKQSSGDGSMGSRGITHLKERVVAANNLTTTSSPVILLVGVKDQLKMATWWSDSLSGVLTTSTIQEAQKNASNFMDQQLFIDAIVHVACYLCQQMNPAMPRLTLTHAIRGPSESAAREGCKKTQAVILIKGRIDAQKYRAEKSKAEAGQRASIVTFARASDTHDWSRASFKSTGHVLLGTTDIKAVPPHDCTSTDNLLENC</sequence>
<dbReference type="AlphaFoldDB" id="A0A5B7DWL5"/>
<proteinExistence type="predicted"/>
<keyword evidence="4" id="KW-1185">Reference proteome</keyword>
<feature type="region of interest" description="Disordered" evidence="1">
    <location>
        <begin position="85"/>
        <end position="110"/>
    </location>
</feature>
<dbReference type="Proteomes" id="UP000324222">
    <property type="component" value="Unassembled WGS sequence"/>
</dbReference>
<reference evidence="3 4" key="1">
    <citation type="submission" date="2019-05" db="EMBL/GenBank/DDBJ databases">
        <title>Another draft genome of Portunus trituberculatus and its Hox gene families provides insights of decapod evolution.</title>
        <authorList>
            <person name="Jeong J.-H."/>
            <person name="Song I."/>
            <person name="Kim S."/>
            <person name="Choi T."/>
            <person name="Kim D."/>
            <person name="Ryu S."/>
            <person name="Kim W."/>
        </authorList>
    </citation>
    <scope>NUCLEOTIDE SEQUENCE [LARGE SCALE GENOMIC DNA]</scope>
    <source>
        <tissue evidence="3">Muscle</tissue>
    </source>
</reference>
<feature type="signal peptide" evidence="2">
    <location>
        <begin position="1"/>
        <end position="21"/>
    </location>
</feature>
<evidence type="ECO:0000256" key="2">
    <source>
        <dbReference type="SAM" id="SignalP"/>
    </source>
</evidence>
<organism evidence="3 4">
    <name type="scientific">Portunus trituberculatus</name>
    <name type="common">Swimming crab</name>
    <name type="synonym">Neptunus trituberculatus</name>
    <dbReference type="NCBI Taxonomy" id="210409"/>
    <lineage>
        <taxon>Eukaryota</taxon>
        <taxon>Metazoa</taxon>
        <taxon>Ecdysozoa</taxon>
        <taxon>Arthropoda</taxon>
        <taxon>Crustacea</taxon>
        <taxon>Multicrustacea</taxon>
        <taxon>Malacostraca</taxon>
        <taxon>Eumalacostraca</taxon>
        <taxon>Eucarida</taxon>
        <taxon>Decapoda</taxon>
        <taxon>Pleocyemata</taxon>
        <taxon>Brachyura</taxon>
        <taxon>Eubrachyura</taxon>
        <taxon>Portunoidea</taxon>
        <taxon>Portunidae</taxon>
        <taxon>Portuninae</taxon>
        <taxon>Portunus</taxon>
    </lineage>
</organism>
<evidence type="ECO:0000313" key="4">
    <source>
        <dbReference type="Proteomes" id="UP000324222"/>
    </source>
</evidence>
<keyword evidence="2" id="KW-0732">Signal</keyword>
<accession>A0A5B7DWL5</accession>
<evidence type="ECO:0000256" key="1">
    <source>
        <dbReference type="SAM" id="MobiDB-lite"/>
    </source>
</evidence>
<feature type="compositionally biased region" description="Low complexity" evidence="1">
    <location>
        <begin position="87"/>
        <end position="99"/>
    </location>
</feature>
<dbReference type="OrthoDB" id="6341654at2759"/>
<feature type="chain" id="PRO_5022679364" evidence="2">
    <location>
        <begin position="22"/>
        <end position="299"/>
    </location>
</feature>
<evidence type="ECO:0000313" key="3">
    <source>
        <dbReference type="EMBL" id="MPC25665.1"/>
    </source>
</evidence>
<protein>
    <submittedName>
        <fullName evidence="3">Uncharacterized protein</fullName>
    </submittedName>
</protein>
<comment type="caution">
    <text evidence="3">The sequence shown here is derived from an EMBL/GenBank/DDBJ whole genome shotgun (WGS) entry which is preliminary data.</text>
</comment>
<gene>
    <name evidence="3" type="ORF">E2C01_018789</name>
</gene>
<dbReference type="EMBL" id="VSRR010001492">
    <property type="protein sequence ID" value="MPC25665.1"/>
    <property type="molecule type" value="Genomic_DNA"/>
</dbReference>
<name>A0A5B7DWL5_PORTR</name>